<keyword evidence="2" id="KW-0723">Serine/threonine-protein kinase</keyword>
<evidence type="ECO:0000256" key="5">
    <source>
        <dbReference type="ARBA" id="ARBA00022729"/>
    </source>
</evidence>
<dbReference type="InterPro" id="IPR011009">
    <property type="entry name" value="Kinase-like_dom_sf"/>
</dbReference>
<dbReference type="GO" id="GO:0016020">
    <property type="term" value="C:membrane"/>
    <property type="evidence" value="ECO:0007669"/>
    <property type="project" value="UniProtKB-SubCell"/>
</dbReference>
<dbReference type="Gene3D" id="1.10.510.10">
    <property type="entry name" value="Transferase(Phosphotransferase) domain 1"/>
    <property type="match status" value="1"/>
</dbReference>
<dbReference type="GO" id="GO:0030247">
    <property type="term" value="F:polysaccharide binding"/>
    <property type="evidence" value="ECO:0007669"/>
    <property type="project" value="InterPro"/>
</dbReference>
<evidence type="ECO:0000256" key="6">
    <source>
        <dbReference type="ARBA" id="ARBA00022741"/>
    </source>
</evidence>
<evidence type="ECO:0000256" key="3">
    <source>
        <dbReference type="ARBA" id="ARBA00022679"/>
    </source>
</evidence>
<keyword evidence="16" id="KW-1185">Reference proteome</keyword>
<dbReference type="SUPFAM" id="SSF56112">
    <property type="entry name" value="Protein kinase-like (PK-like)"/>
    <property type="match status" value="1"/>
</dbReference>
<protein>
    <recommendedName>
        <fullName evidence="14">Protein kinase domain-containing protein</fullName>
    </recommendedName>
</protein>
<evidence type="ECO:0000256" key="10">
    <source>
        <dbReference type="ARBA" id="ARBA00023136"/>
    </source>
</evidence>
<dbReference type="InterPro" id="IPR025287">
    <property type="entry name" value="WAK_GUB"/>
</dbReference>
<dbReference type="Pfam" id="PF07714">
    <property type="entry name" value="PK_Tyr_Ser-Thr"/>
    <property type="match status" value="1"/>
</dbReference>
<gene>
    <name evidence="15" type="ORF">ZIOFF_027001</name>
</gene>
<evidence type="ECO:0000256" key="8">
    <source>
        <dbReference type="ARBA" id="ARBA00022840"/>
    </source>
</evidence>
<reference evidence="15 16" key="1">
    <citation type="submission" date="2020-08" db="EMBL/GenBank/DDBJ databases">
        <title>Plant Genome Project.</title>
        <authorList>
            <person name="Zhang R.-G."/>
        </authorList>
    </citation>
    <scope>NUCLEOTIDE SEQUENCE [LARGE SCALE GENOMIC DNA]</scope>
    <source>
        <tissue evidence="15">Rhizome</tissue>
    </source>
</reference>
<dbReference type="InterPro" id="IPR017441">
    <property type="entry name" value="Protein_kinase_ATP_BS"/>
</dbReference>
<evidence type="ECO:0000256" key="9">
    <source>
        <dbReference type="ARBA" id="ARBA00022989"/>
    </source>
</evidence>
<organism evidence="15 16">
    <name type="scientific">Zingiber officinale</name>
    <name type="common">Ginger</name>
    <name type="synonym">Amomum zingiber</name>
    <dbReference type="NCBI Taxonomy" id="94328"/>
    <lineage>
        <taxon>Eukaryota</taxon>
        <taxon>Viridiplantae</taxon>
        <taxon>Streptophyta</taxon>
        <taxon>Embryophyta</taxon>
        <taxon>Tracheophyta</taxon>
        <taxon>Spermatophyta</taxon>
        <taxon>Magnoliopsida</taxon>
        <taxon>Liliopsida</taxon>
        <taxon>Zingiberales</taxon>
        <taxon>Zingiberaceae</taxon>
        <taxon>Zingiber</taxon>
    </lineage>
</organism>
<dbReference type="EMBL" id="JACMSC010000007">
    <property type="protein sequence ID" value="KAG6516536.1"/>
    <property type="molecule type" value="Genomic_DNA"/>
</dbReference>
<comment type="caution">
    <text evidence="15">The sequence shown here is derived from an EMBL/GenBank/DDBJ whole genome shotgun (WGS) entry which is preliminary data.</text>
</comment>
<proteinExistence type="predicted"/>
<keyword evidence="8 12" id="KW-0067">ATP-binding</keyword>
<feature type="signal peptide" evidence="13">
    <location>
        <begin position="1"/>
        <end position="28"/>
    </location>
</feature>
<accession>A0A8J5H738</accession>
<keyword evidence="7" id="KW-0418">Kinase</keyword>
<dbReference type="PANTHER" id="PTHR27009">
    <property type="entry name" value="RUST RESISTANCE KINASE LR10-RELATED"/>
    <property type="match status" value="1"/>
</dbReference>
<evidence type="ECO:0000256" key="4">
    <source>
        <dbReference type="ARBA" id="ARBA00022692"/>
    </source>
</evidence>
<keyword evidence="4" id="KW-0812">Transmembrane</keyword>
<keyword evidence="6 12" id="KW-0547">Nucleotide-binding</keyword>
<feature type="domain" description="Protein kinase" evidence="14">
    <location>
        <begin position="335"/>
        <end position="631"/>
    </location>
</feature>
<evidence type="ECO:0000256" key="7">
    <source>
        <dbReference type="ARBA" id="ARBA00022777"/>
    </source>
</evidence>
<dbReference type="PROSITE" id="PS00107">
    <property type="entry name" value="PROTEIN_KINASE_ATP"/>
    <property type="match status" value="1"/>
</dbReference>
<evidence type="ECO:0000256" key="12">
    <source>
        <dbReference type="PROSITE-ProRule" id="PRU10141"/>
    </source>
</evidence>
<dbReference type="PROSITE" id="PS50011">
    <property type="entry name" value="PROTEIN_KINASE_DOM"/>
    <property type="match status" value="1"/>
</dbReference>
<keyword evidence="3" id="KW-0808">Transferase</keyword>
<dbReference type="GO" id="GO:0004674">
    <property type="term" value="F:protein serine/threonine kinase activity"/>
    <property type="evidence" value="ECO:0007669"/>
    <property type="project" value="UniProtKB-KW"/>
</dbReference>
<dbReference type="AlphaFoldDB" id="A0A8J5H738"/>
<feature type="binding site" evidence="12">
    <location>
        <position position="363"/>
    </location>
    <ligand>
        <name>ATP</name>
        <dbReference type="ChEBI" id="CHEBI:30616"/>
    </ligand>
</feature>
<dbReference type="Gene3D" id="3.30.200.20">
    <property type="entry name" value="Phosphorylase Kinase, domain 1"/>
    <property type="match status" value="1"/>
</dbReference>
<comment type="subcellular location">
    <subcellularLocation>
        <location evidence="1">Membrane</location>
        <topology evidence="1">Single-pass type I membrane protein</topology>
    </subcellularLocation>
</comment>
<evidence type="ECO:0000256" key="1">
    <source>
        <dbReference type="ARBA" id="ARBA00004479"/>
    </source>
</evidence>
<dbReference type="InterPro" id="IPR001245">
    <property type="entry name" value="Ser-Thr/Tyr_kinase_cat_dom"/>
</dbReference>
<keyword evidence="9" id="KW-1133">Transmembrane helix</keyword>
<evidence type="ECO:0000313" key="15">
    <source>
        <dbReference type="EMBL" id="KAG6516536.1"/>
    </source>
</evidence>
<dbReference type="GO" id="GO:0005524">
    <property type="term" value="F:ATP binding"/>
    <property type="evidence" value="ECO:0007669"/>
    <property type="project" value="UniProtKB-UniRule"/>
</dbReference>
<dbReference type="SMART" id="SM00220">
    <property type="entry name" value="S_TKc"/>
    <property type="match status" value="1"/>
</dbReference>
<evidence type="ECO:0000256" key="2">
    <source>
        <dbReference type="ARBA" id="ARBA00022527"/>
    </source>
</evidence>
<name>A0A8J5H738_ZINOF</name>
<dbReference type="InterPro" id="IPR045874">
    <property type="entry name" value="LRK10/LRL21-25-like"/>
</dbReference>
<keyword evidence="10" id="KW-0472">Membrane</keyword>
<evidence type="ECO:0000313" key="16">
    <source>
        <dbReference type="Proteomes" id="UP000734854"/>
    </source>
</evidence>
<sequence>MAISIPSTLLSAPLLLLLLLCHAALLLGKSHNCPPSSCGDIHIRSPFRLIGDPDGCGDRRFELVCEGNRAVYSDSHSEKYLVTKISYKSRKLRLMYTGFSSDANCLHLPDHSFKSNTFHIMGHRCHQQHRILWASFMNCTREVESQEYVAVPNCLRGSSSTTYVVVVNDNSYNNPKNSCSILTTVPVEKSLSPGDHDVFKLLRKGFVVHWTPRHPVKFCWEDNKNILATLGGPSLVYKIVNAISFGLQFLSCVCNNKALTVVLDVLLAPVLRYLILASLVARLILAPLCVFGFLLLNCWRRSRAPEDAVEKFLRNQQQSLSPTRYAYSDIVAMTGHFREKLGQGGFGAVFKGHIMGTYPVAVKLLGGSNFHGQDFINEVATIGRIHHLNVVRLLGFCSEGSKRALVYEFMPNGSLDRYIFSSQSNRSGACSSRRRLSPRKLNEIALGVARGINYLHTGCHMQILHFDIKPHNVLLDHNFTPKVSDFGLAKLCPKDCSLVSVSAARGTIGYIAPELISRSFGSISYKSDVYSFGMLLLEMAGRRRNVDQRAENSSQIYYPSWIYDQLVRLQELGGAEADDINVEIDEIERKLSMVGLWCIQMKSCDRPSMSEVVEMLEGDTNSFDMPPKPFFSSPDTQSDFIMVSCMQQSSSIGLFGISERER</sequence>
<keyword evidence="11" id="KW-0325">Glycoprotein</keyword>
<dbReference type="Proteomes" id="UP000734854">
    <property type="component" value="Unassembled WGS sequence"/>
</dbReference>
<feature type="chain" id="PRO_5035197743" description="Protein kinase domain-containing protein" evidence="13">
    <location>
        <begin position="29"/>
        <end position="662"/>
    </location>
</feature>
<dbReference type="FunFam" id="1.10.510.10:FF:000590">
    <property type="entry name" value="PR5-like receptor kinase"/>
    <property type="match status" value="1"/>
</dbReference>
<evidence type="ECO:0000259" key="14">
    <source>
        <dbReference type="PROSITE" id="PS50011"/>
    </source>
</evidence>
<evidence type="ECO:0000256" key="13">
    <source>
        <dbReference type="SAM" id="SignalP"/>
    </source>
</evidence>
<dbReference type="InterPro" id="IPR000719">
    <property type="entry name" value="Prot_kinase_dom"/>
</dbReference>
<dbReference type="PROSITE" id="PS00108">
    <property type="entry name" value="PROTEIN_KINASE_ST"/>
    <property type="match status" value="1"/>
</dbReference>
<dbReference type="InterPro" id="IPR008271">
    <property type="entry name" value="Ser/Thr_kinase_AS"/>
</dbReference>
<evidence type="ECO:0000256" key="11">
    <source>
        <dbReference type="ARBA" id="ARBA00023180"/>
    </source>
</evidence>
<dbReference type="FunFam" id="3.30.200.20:FF:000178">
    <property type="entry name" value="serine/threonine-protein kinase PBS1-like"/>
    <property type="match status" value="1"/>
</dbReference>
<keyword evidence="5 13" id="KW-0732">Signal</keyword>
<dbReference type="Pfam" id="PF13947">
    <property type="entry name" value="GUB_WAK_bind"/>
    <property type="match status" value="1"/>
</dbReference>